<organism evidence="2 3">
    <name type="scientific">Imshaugia aleurites</name>
    <dbReference type="NCBI Taxonomy" id="172621"/>
    <lineage>
        <taxon>Eukaryota</taxon>
        <taxon>Fungi</taxon>
        <taxon>Dikarya</taxon>
        <taxon>Ascomycota</taxon>
        <taxon>Pezizomycotina</taxon>
        <taxon>Lecanoromycetes</taxon>
        <taxon>OSLEUM clade</taxon>
        <taxon>Lecanoromycetidae</taxon>
        <taxon>Lecanorales</taxon>
        <taxon>Lecanorineae</taxon>
        <taxon>Parmeliaceae</taxon>
        <taxon>Imshaugia</taxon>
    </lineage>
</organism>
<dbReference type="SUPFAM" id="SSF54529">
    <property type="entry name" value="Mitochondrial glycoprotein MAM33-like"/>
    <property type="match status" value="1"/>
</dbReference>
<feature type="compositionally biased region" description="Acidic residues" evidence="1">
    <location>
        <begin position="17"/>
        <end position="35"/>
    </location>
</feature>
<dbReference type="GO" id="GO:0005759">
    <property type="term" value="C:mitochondrial matrix"/>
    <property type="evidence" value="ECO:0007669"/>
    <property type="project" value="InterPro"/>
</dbReference>
<evidence type="ECO:0000256" key="1">
    <source>
        <dbReference type="SAM" id="MobiDB-lite"/>
    </source>
</evidence>
<sequence>MTGGNISVVSEDRENLSPEEDATLAPNEQDDDDEPNFPAKVNVMIEKMGKRILQIETTAQDDEIVIDEVYYFWMPSWRMRKSRI</sequence>
<dbReference type="InterPro" id="IPR003428">
    <property type="entry name" value="MAM33"/>
</dbReference>
<dbReference type="OrthoDB" id="278212at2759"/>
<gene>
    <name evidence="2" type="ORF">IMSHALPRED_004457</name>
</gene>
<protein>
    <submittedName>
        <fullName evidence="2">Uncharacterized protein</fullName>
    </submittedName>
</protein>
<feature type="region of interest" description="Disordered" evidence="1">
    <location>
        <begin position="1"/>
        <end position="37"/>
    </location>
</feature>
<evidence type="ECO:0000313" key="3">
    <source>
        <dbReference type="Proteomes" id="UP000664534"/>
    </source>
</evidence>
<evidence type="ECO:0000313" key="2">
    <source>
        <dbReference type="EMBL" id="CAF9918874.1"/>
    </source>
</evidence>
<dbReference type="InterPro" id="IPR036561">
    <property type="entry name" value="MAM33_sf"/>
</dbReference>
<dbReference type="AlphaFoldDB" id="A0A8H3F6I8"/>
<proteinExistence type="predicted"/>
<reference evidence="2" key="1">
    <citation type="submission" date="2021-03" db="EMBL/GenBank/DDBJ databases">
        <authorList>
            <person name="Tagirdzhanova G."/>
        </authorList>
    </citation>
    <scope>NUCLEOTIDE SEQUENCE</scope>
</reference>
<keyword evidence="3" id="KW-1185">Reference proteome</keyword>
<comment type="caution">
    <text evidence="2">The sequence shown here is derived from an EMBL/GenBank/DDBJ whole genome shotgun (WGS) entry which is preliminary data.</text>
</comment>
<dbReference type="EMBL" id="CAJPDT010000021">
    <property type="protein sequence ID" value="CAF9918874.1"/>
    <property type="molecule type" value="Genomic_DNA"/>
</dbReference>
<dbReference type="Pfam" id="PF02330">
    <property type="entry name" value="MAM33"/>
    <property type="match status" value="1"/>
</dbReference>
<dbReference type="Proteomes" id="UP000664534">
    <property type="component" value="Unassembled WGS sequence"/>
</dbReference>
<dbReference type="Gene3D" id="3.10.280.10">
    <property type="entry name" value="Mitochondrial glycoprotein"/>
    <property type="match status" value="1"/>
</dbReference>
<name>A0A8H3F6I8_9LECA</name>
<accession>A0A8H3F6I8</accession>